<evidence type="ECO:0000313" key="1">
    <source>
        <dbReference type="EMBL" id="OLO02589.1"/>
    </source>
</evidence>
<keyword evidence="2" id="KW-1185">Reference proteome</keyword>
<dbReference type="Proteomes" id="UP000186878">
    <property type="component" value="Unassembled WGS sequence"/>
</dbReference>
<accession>A0A1Q8SMA5</accession>
<protein>
    <submittedName>
        <fullName evidence="1">Uncharacterized protein</fullName>
    </submittedName>
</protein>
<evidence type="ECO:0000313" key="2">
    <source>
        <dbReference type="Proteomes" id="UP000186878"/>
    </source>
</evidence>
<dbReference type="EMBL" id="MSDO01000091">
    <property type="protein sequence ID" value="OLO02589.1"/>
    <property type="molecule type" value="Genomic_DNA"/>
</dbReference>
<sequence length="123" mass="13359">MLRCAFRSERIIAWGIKKARDAGATCRDGIDEQAEAPRTKGNAVEAEIGGKKNGPVSVIVEMRDLGAGKDRFPWKATMNAMKAESSNDDSGLVRKLSPISVARAIKKTREIKINAVFDDTLVA</sequence>
<reference evidence="1 2" key="1">
    <citation type="submission" date="2016-12" db="EMBL/GenBank/DDBJ databases">
        <title>Draft genome sequences of strains Salinicola socius SMB35, Salinicola sp. MH3R3-1 and Chromohalobacter sp. SMB17 from the Verkhnekamsk potash mining region of Russia.</title>
        <authorList>
            <person name="Mavrodi D.V."/>
            <person name="Olsson B.E."/>
            <person name="Korsakova E.S."/>
            <person name="Pyankova A."/>
            <person name="Mavrodi O.V."/>
            <person name="Plotnikova E.G."/>
        </authorList>
    </citation>
    <scope>NUCLEOTIDE SEQUENCE [LARGE SCALE GENOMIC DNA]</scope>
    <source>
        <strain evidence="1 2">SMB35</strain>
    </source>
</reference>
<organism evidence="1 2">
    <name type="scientific">Salinicola socius</name>
    <dbReference type="NCBI Taxonomy" id="404433"/>
    <lineage>
        <taxon>Bacteria</taxon>
        <taxon>Pseudomonadati</taxon>
        <taxon>Pseudomonadota</taxon>
        <taxon>Gammaproteobacteria</taxon>
        <taxon>Oceanospirillales</taxon>
        <taxon>Halomonadaceae</taxon>
        <taxon>Salinicola</taxon>
    </lineage>
</organism>
<dbReference type="AlphaFoldDB" id="A0A1Q8SMA5"/>
<proteinExistence type="predicted"/>
<comment type="caution">
    <text evidence="1">The sequence shown here is derived from an EMBL/GenBank/DDBJ whole genome shotgun (WGS) entry which is preliminary data.</text>
</comment>
<gene>
    <name evidence="1" type="ORF">BTW07_18980</name>
</gene>
<name>A0A1Q8SMA5_9GAMM</name>